<accession>F8PVD8</accession>
<sequence length="236" mass="26107">MPKRGKYRMEKQRNRLSHSALLSWIAAFTAIRTIISRFCIYLNSGVGDGSLCGVGGRASPNPFIPNPGVDGSNMSGFISLYALKDIFVGWGEIKERPDTAWFFGKGHTKMVPQMTNLDRHINFVKGSSSVPYYRVCKTILNKRLLVLLPTGVRKCAAWSEESESTGLVGQVMGESGMVSKEELDGVDWIKVRMVDGRGVGDVIDEDGVVRKKSSLSKRKNRIVVMGIRIMMMVASI</sequence>
<dbReference type="Proteomes" id="UP000008063">
    <property type="component" value="Unassembled WGS sequence"/>
</dbReference>
<proteinExistence type="predicted"/>
<gene>
    <name evidence="1" type="ORF">SERLA73DRAFT_152236</name>
</gene>
<keyword evidence="2" id="KW-1185">Reference proteome</keyword>
<evidence type="ECO:0000313" key="2">
    <source>
        <dbReference type="Proteomes" id="UP000008063"/>
    </source>
</evidence>
<organism evidence="2">
    <name type="scientific">Serpula lacrymans var. lacrymans (strain S7.3)</name>
    <name type="common">Dry rot fungus</name>
    <dbReference type="NCBI Taxonomy" id="936435"/>
    <lineage>
        <taxon>Eukaryota</taxon>
        <taxon>Fungi</taxon>
        <taxon>Dikarya</taxon>
        <taxon>Basidiomycota</taxon>
        <taxon>Agaricomycotina</taxon>
        <taxon>Agaricomycetes</taxon>
        <taxon>Agaricomycetidae</taxon>
        <taxon>Boletales</taxon>
        <taxon>Coniophorineae</taxon>
        <taxon>Serpulaceae</taxon>
        <taxon>Serpula</taxon>
    </lineage>
</organism>
<name>F8PVD8_SERL3</name>
<dbReference type="EMBL" id="GL945479">
    <property type="protein sequence ID" value="EGO00148.1"/>
    <property type="molecule type" value="Genomic_DNA"/>
</dbReference>
<dbReference type="HOGENOM" id="CLU_1176020_0_0_1"/>
<protein>
    <submittedName>
        <fullName evidence="1">Uncharacterized protein</fullName>
    </submittedName>
</protein>
<evidence type="ECO:0000313" key="1">
    <source>
        <dbReference type="EMBL" id="EGO00148.1"/>
    </source>
</evidence>
<reference evidence="2" key="1">
    <citation type="journal article" date="2011" name="Science">
        <title>The plant cell wall-decomposing machinery underlies the functional diversity of forest fungi.</title>
        <authorList>
            <person name="Eastwood D.C."/>
            <person name="Floudas D."/>
            <person name="Binder M."/>
            <person name="Majcherczyk A."/>
            <person name="Schneider P."/>
            <person name="Aerts A."/>
            <person name="Asiegbu F.O."/>
            <person name="Baker S.E."/>
            <person name="Barry K."/>
            <person name="Bendiksby M."/>
            <person name="Blumentritt M."/>
            <person name="Coutinho P.M."/>
            <person name="Cullen D."/>
            <person name="de Vries R.P."/>
            <person name="Gathman A."/>
            <person name="Goodell B."/>
            <person name="Henrissat B."/>
            <person name="Ihrmark K."/>
            <person name="Kauserud H."/>
            <person name="Kohler A."/>
            <person name="LaButti K."/>
            <person name="Lapidus A."/>
            <person name="Lavin J.L."/>
            <person name="Lee Y.-H."/>
            <person name="Lindquist E."/>
            <person name="Lilly W."/>
            <person name="Lucas S."/>
            <person name="Morin E."/>
            <person name="Murat C."/>
            <person name="Oguiza J.A."/>
            <person name="Park J."/>
            <person name="Pisabarro A.G."/>
            <person name="Riley R."/>
            <person name="Rosling A."/>
            <person name="Salamov A."/>
            <person name="Schmidt O."/>
            <person name="Schmutz J."/>
            <person name="Skrede I."/>
            <person name="Stenlid J."/>
            <person name="Wiebenga A."/>
            <person name="Xie X."/>
            <person name="Kuees U."/>
            <person name="Hibbett D.S."/>
            <person name="Hoffmeister D."/>
            <person name="Hoegberg N."/>
            <person name="Martin F."/>
            <person name="Grigoriev I.V."/>
            <person name="Watkinson S.C."/>
        </authorList>
    </citation>
    <scope>NUCLEOTIDE SEQUENCE [LARGE SCALE GENOMIC DNA]</scope>
    <source>
        <strain evidence="2">strain S7.3</strain>
    </source>
</reference>
<dbReference type="InParanoid" id="F8PVD8"/>
<dbReference type="AlphaFoldDB" id="F8PVD8"/>